<comment type="caution">
    <text evidence="1">The sequence shown here is derived from an EMBL/GenBank/DDBJ whole genome shotgun (WGS) entry which is preliminary data.</text>
</comment>
<reference evidence="1 2" key="1">
    <citation type="submission" date="2009-01" db="EMBL/GenBank/DDBJ databases">
        <authorList>
            <person name="Fulton L."/>
            <person name="Clifton S."/>
            <person name="Fulton B."/>
            <person name="Xu J."/>
            <person name="Minx P."/>
            <person name="Pepin K.H."/>
            <person name="Johnson M."/>
            <person name="Bhonagiri V."/>
            <person name="Nash W.E."/>
            <person name="Mardis E.R."/>
            <person name="Wilson R.K."/>
        </authorList>
    </citation>
    <scope>NUCLEOTIDE SEQUENCE [LARGE SCALE GENOMIC DNA]</scope>
    <source>
        <strain evidence="1 2">DSM 5476</strain>
    </source>
</reference>
<organism evidence="1 2">
    <name type="scientific">[Clostridium] methylpentosum DSM 5476</name>
    <dbReference type="NCBI Taxonomy" id="537013"/>
    <lineage>
        <taxon>Bacteria</taxon>
        <taxon>Bacillati</taxon>
        <taxon>Bacillota</taxon>
        <taxon>Clostridia</taxon>
        <taxon>Eubacteriales</taxon>
        <taxon>Oscillospiraceae</taxon>
        <taxon>Oscillospiraceae incertae sedis</taxon>
    </lineage>
</organism>
<dbReference type="STRING" id="537013.CLOSTMETH_00564"/>
<dbReference type="AlphaFoldDB" id="C0E9R3"/>
<gene>
    <name evidence="1" type="ORF">CLOSTMETH_00564</name>
</gene>
<sequence length="47" mass="5260">MLSDQGGWPLDSASPFWLDLTVDSRSTRWVGVQSGMACLLLQRSVYE</sequence>
<reference evidence="1 2" key="2">
    <citation type="submission" date="2009-02" db="EMBL/GenBank/DDBJ databases">
        <title>Draft genome sequence of Clostridium methylpentosum (DSM 5476).</title>
        <authorList>
            <person name="Sudarsanam P."/>
            <person name="Ley R."/>
            <person name="Guruge J."/>
            <person name="Turnbaugh P.J."/>
            <person name="Mahowald M."/>
            <person name="Liep D."/>
            <person name="Gordon J."/>
        </authorList>
    </citation>
    <scope>NUCLEOTIDE SEQUENCE [LARGE SCALE GENOMIC DNA]</scope>
    <source>
        <strain evidence="1 2">DSM 5476</strain>
    </source>
</reference>
<proteinExistence type="predicted"/>
<dbReference type="Proteomes" id="UP000003340">
    <property type="component" value="Unassembled WGS sequence"/>
</dbReference>
<dbReference type="HOGENOM" id="CLU_3166489_0_0_9"/>
<evidence type="ECO:0000313" key="2">
    <source>
        <dbReference type="Proteomes" id="UP000003340"/>
    </source>
</evidence>
<evidence type="ECO:0000313" key="1">
    <source>
        <dbReference type="EMBL" id="EEG31828.1"/>
    </source>
</evidence>
<dbReference type="EMBL" id="ACEC01000021">
    <property type="protein sequence ID" value="EEG31828.1"/>
    <property type="molecule type" value="Genomic_DNA"/>
</dbReference>
<protein>
    <submittedName>
        <fullName evidence="1">Uncharacterized protein</fullName>
    </submittedName>
</protein>
<name>C0E9R3_9FIRM</name>
<accession>C0E9R3</accession>
<keyword evidence="2" id="KW-1185">Reference proteome</keyword>